<evidence type="ECO:0008006" key="3">
    <source>
        <dbReference type="Google" id="ProtNLM"/>
    </source>
</evidence>
<reference evidence="1 2" key="1">
    <citation type="submission" date="2021-01" db="EMBL/GenBank/DDBJ databases">
        <title>Whole genome shotgun sequence of Catellatospora coxensis NBRC 107359.</title>
        <authorList>
            <person name="Komaki H."/>
            <person name="Tamura T."/>
        </authorList>
    </citation>
    <scope>NUCLEOTIDE SEQUENCE [LARGE SCALE GENOMIC DNA]</scope>
    <source>
        <strain evidence="1 2">NBRC 107359</strain>
    </source>
</reference>
<organism evidence="1 2">
    <name type="scientific">Catellatospora coxensis</name>
    <dbReference type="NCBI Taxonomy" id="310354"/>
    <lineage>
        <taxon>Bacteria</taxon>
        <taxon>Bacillati</taxon>
        <taxon>Actinomycetota</taxon>
        <taxon>Actinomycetes</taxon>
        <taxon>Micromonosporales</taxon>
        <taxon>Micromonosporaceae</taxon>
        <taxon>Catellatospora</taxon>
    </lineage>
</organism>
<protein>
    <recommendedName>
        <fullName evidence="3">RNA methylase family UPF0020</fullName>
    </recommendedName>
</protein>
<accession>A0A8J3KS20</accession>
<dbReference type="Gene3D" id="3.40.50.150">
    <property type="entry name" value="Vaccinia Virus protein VP39"/>
    <property type="match status" value="1"/>
</dbReference>
<dbReference type="AlphaFoldDB" id="A0A8J3KS20"/>
<evidence type="ECO:0000313" key="2">
    <source>
        <dbReference type="Proteomes" id="UP000630887"/>
    </source>
</evidence>
<evidence type="ECO:0000313" key="1">
    <source>
        <dbReference type="EMBL" id="GIG07613.1"/>
    </source>
</evidence>
<dbReference type="SUPFAM" id="SSF53335">
    <property type="entry name" value="S-adenosyl-L-methionine-dependent methyltransferases"/>
    <property type="match status" value="1"/>
</dbReference>
<comment type="caution">
    <text evidence="1">The sequence shown here is derived from an EMBL/GenBank/DDBJ whole genome shotgun (WGS) entry which is preliminary data.</text>
</comment>
<dbReference type="EMBL" id="BONI01000036">
    <property type="protein sequence ID" value="GIG07613.1"/>
    <property type="molecule type" value="Genomic_DNA"/>
</dbReference>
<sequence length="351" mass="38604">MIVVEKAAEGVAQVARYGLLVAPSANRVYTQSAPDLMAAELAVFSERALGGRIEPAEVVEFAGRPYLTFEVEDGALTVDELRVLANLSSAYALFEMVEGGLLRPLGEPSLDRYDDDLITIQKYAGKTNEHFTKLLLNVTVLATSWAEQLLTKRFTVLDPVAGRGTTLNQALMYGWDAIGIELDGKDVEAYSAFLKTWLKNKRIKHTTDMTPLRREGKRLGRRFDARIGDARDNPQHLSLFEADTIQSRALLKGNSVDVIAADLPYGVVHGSRSAKGLARGPQELLEEALPGWSSLLRPGGALGISWNTHVAPREDALDLLEEHGLEAVDYEGFEHRVDQAITRDILVARKV</sequence>
<dbReference type="Proteomes" id="UP000630887">
    <property type="component" value="Unassembled WGS sequence"/>
</dbReference>
<proteinExistence type="predicted"/>
<gene>
    <name evidence="1" type="ORF">Cco03nite_43130</name>
</gene>
<dbReference type="InterPro" id="IPR029063">
    <property type="entry name" value="SAM-dependent_MTases_sf"/>
</dbReference>
<name>A0A8J3KS20_9ACTN</name>
<keyword evidence="2" id="KW-1185">Reference proteome</keyword>